<sequence>MSSAHLEEVLEIERESFSNPWRRSDFEYALGRSNGYAVVAYQSALVAGYVIGFFVRTEFHLASLAVRRGLRRRGLGAALLSRAVEGAREQGVKVVTLEVRMSNDPAISLYEKAGFRRVAIREGYYSHPSEDALVMMKTLQDNPWTP</sequence>
<comment type="caution">
    <text evidence="7">The sequence shown here is derived from an EMBL/GenBank/DDBJ whole genome shotgun (WGS) entry which is preliminary data.</text>
</comment>
<dbReference type="InterPro" id="IPR050680">
    <property type="entry name" value="YpeA/RimI_acetyltransf"/>
</dbReference>
<dbReference type="InterPro" id="IPR016181">
    <property type="entry name" value="Acyl_CoA_acyltransferase"/>
</dbReference>
<evidence type="ECO:0000256" key="2">
    <source>
        <dbReference type="ARBA" id="ARBA00022490"/>
    </source>
</evidence>
<keyword evidence="4" id="KW-0012">Acyltransferase</keyword>
<evidence type="ECO:0000313" key="8">
    <source>
        <dbReference type="Proteomes" id="UP000178606"/>
    </source>
</evidence>
<keyword evidence="3 7" id="KW-0808">Transferase</keyword>
<dbReference type="GO" id="GO:0008999">
    <property type="term" value="F:protein-N-terminal-alanine acetyltransferase activity"/>
    <property type="evidence" value="ECO:0007669"/>
    <property type="project" value="UniProtKB-EC"/>
</dbReference>
<comment type="catalytic activity">
    <reaction evidence="5">
        <text>N-terminal L-alanyl-[ribosomal protein bS18] + acetyl-CoA = N-terminal N(alpha)-acetyl-L-alanyl-[ribosomal protein bS18] + CoA + H(+)</text>
        <dbReference type="Rhea" id="RHEA:43756"/>
        <dbReference type="Rhea" id="RHEA-COMP:10676"/>
        <dbReference type="Rhea" id="RHEA-COMP:10677"/>
        <dbReference type="ChEBI" id="CHEBI:15378"/>
        <dbReference type="ChEBI" id="CHEBI:57287"/>
        <dbReference type="ChEBI" id="CHEBI:57288"/>
        <dbReference type="ChEBI" id="CHEBI:64718"/>
        <dbReference type="ChEBI" id="CHEBI:83683"/>
        <dbReference type="EC" id="2.3.1.266"/>
    </reaction>
</comment>
<evidence type="ECO:0000256" key="1">
    <source>
        <dbReference type="ARBA" id="ARBA00005395"/>
    </source>
</evidence>
<comment type="similarity">
    <text evidence="1 5">Belongs to the acetyltransferase family. RimI subfamily.</text>
</comment>
<dbReference type="AlphaFoldDB" id="A0A1F6C3B2"/>
<keyword evidence="2 5" id="KW-0963">Cytoplasm</keyword>
<dbReference type="GO" id="GO:0005737">
    <property type="term" value="C:cytoplasm"/>
    <property type="evidence" value="ECO:0007669"/>
    <property type="project" value="UniProtKB-SubCell"/>
</dbReference>
<name>A0A1F6C3B2_HANXR</name>
<dbReference type="InterPro" id="IPR000182">
    <property type="entry name" value="GNAT_dom"/>
</dbReference>
<comment type="subcellular location">
    <subcellularLocation>
        <location evidence="5">Cytoplasm</location>
    </subcellularLocation>
</comment>
<organism evidence="7 8">
    <name type="scientific">Handelsmanbacteria sp. (strain RIFCSPLOWO2_12_FULL_64_10)</name>
    <dbReference type="NCBI Taxonomy" id="1817868"/>
    <lineage>
        <taxon>Bacteria</taxon>
        <taxon>Candidatus Handelsmaniibacteriota</taxon>
    </lineage>
</organism>
<feature type="domain" description="N-acetyltransferase" evidence="6">
    <location>
        <begin position="1"/>
        <end position="140"/>
    </location>
</feature>
<dbReference type="SUPFAM" id="SSF55729">
    <property type="entry name" value="Acyl-CoA N-acyltransferases (Nat)"/>
    <property type="match status" value="1"/>
</dbReference>
<dbReference type="Gene3D" id="3.40.630.30">
    <property type="match status" value="1"/>
</dbReference>
<dbReference type="EC" id="2.3.1.266" evidence="5"/>
<dbReference type="EMBL" id="MFKF01000432">
    <property type="protein sequence ID" value="OGG43543.1"/>
    <property type="molecule type" value="Genomic_DNA"/>
</dbReference>
<dbReference type="PANTHER" id="PTHR43420:SF44">
    <property type="entry name" value="ACETYLTRANSFERASE YPEA"/>
    <property type="match status" value="1"/>
</dbReference>
<gene>
    <name evidence="7" type="ORF">A3F84_20450</name>
</gene>
<evidence type="ECO:0000256" key="4">
    <source>
        <dbReference type="ARBA" id="ARBA00023315"/>
    </source>
</evidence>
<dbReference type="Pfam" id="PF00583">
    <property type="entry name" value="Acetyltransf_1"/>
    <property type="match status" value="1"/>
</dbReference>
<evidence type="ECO:0000256" key="5">
    <source>
        <dbReference type="RuleBase" id="RU363094"/>
    </source>
</evidence>
<evidence type="ECO:0000313" key="7">
    <source>
        <dbReference type="EMBL" id="OGG43543.1"/>
    </source>
</evidence>
<dbReference type="InterPro" id="IPR006464">
    <property type="entry name" value="AcTrfase_RimI/Ard1"/>
</dbReference>
<dbReference type="NCBIfam" id="TIGR01575">
    <property type="entry name" value="rimI"/>
    <property type="match status" value="1"/>
</dbReference>
<dbReference type="Proteomes" id="UP000178606">
    <property type="component" value="Unassembled WGS sequence"/>
</dbReference>
<dbReference type="PROSITE" id="PS51186">
    <property type="entry name" value="GNAT"/>
    <property type="match status" value="1"/>
</dbReference>
<proteinExistence type="inferred from homology"/>
<protein>
    <recommendedName>
        <fullName evidence="5">[Ribosomal protein bS18]-alanine N-acetyltransferase</fullName>
        <ecNumber evidence="5">2.3.1.266</ecNumber>
    </recommendedName>
</protein>
<comment type="function">
    <text evidence="5">Acetylates the N-terminal alanine of ribosomal protein bS18.</text>
</comment>
<accession>A0A1F6C3B2</accession>
<reference evidence="7 8" key="1">
    <citation type="journal article" date="2016" name="Nat. Commun.">
        <title>Thousands of microbial genomes shed light on interconnected biogeochemical processes in an aquifer system.</title>
        <authorList>
            <person name="Anantharaman K."/>
            <person name="Brown C.T."/>
            <person name="Hug L.A."/>
            <person name="Sharon I."/>
            <person name="Castelle C.J."/>
            <person name="Probst A.J."/>
            <person name="Thomas B.C."/>
            <person name="Singh A."/>
            <person name="Wilkins M.J."/>
            <person name="Karaoz U."/>
            <person name="Brodie E.L."/>
            <person name="Williams K.H."/>
            <person name="Hubbard S.S."/>
            <person name="Banfield J.F."/>
        </authorList>
    </citation>
    <scope>NUCLEOTIDE SEQUENCE [LARGE SCALE GENOMIC DNA]</scope>
    <source>
        <strain evidence="8">RIFCSPLOWO2_12_FULL_64_10</strain>
    </source>
</reference>
<evidence type="ECO:0000256" key="3">
    <source>
        <dbReference type="ARBA" id="ARBA00022679"/>
    </source>
</evidence>
<dbReference type="PANTHER" id="PTHR43420">
    <property type="entry name" value="ACETYLTRANSFERASE"/>
    <property type="match status" value="1"/>
</dbReference>
<evidence type="ECO:0000259" key="6">
    <source>
        <dbReference type="PROSITE" id="PS51186"/>
    </source>
</evidence>